<accession>A0A840CRM1</accession>
<dbReference type="Proteomes" id="UP000555103">
    <property type="component" value="Unassembled WGS sequence"/>
</dbReference>
<evidence type="ECO:0000313" key="2">
    <source>
        <dbReference type="Proteomes" id="UP000555103"/>
    </source>
</evidence>
<sequence length="41" mass="4756">MVQLKVTSLPRFRLTHGFAWWHWSAVRGTWSGEMGVKPNTV</sequence>
<keyword evidence="2" id="KW-1185">Reference proteome</keyword>
<comment type="caution">
    <text evidence="1">The sequence shown here is derived from an EMBL/GenBank/DDBJ whole genome shotgun (WGS) entry which is preliminary data.</text>
</comment>
<dbReference type="AlphaFoldDB" id="A0A840CRM1"/>
<dbReference type="EMBL" id="JACIEP010000013">
    <property type="protein sequence ID" value="MBB4037309.1"/>
    <property type="molecule type" value="Genomic_DNA"/>
</dbReference>
<protein>
    <submittedName>
        <fullName evidence="1">Uncharacterized protein</fullName>
    </submittedName>
</protein>
<evidence type="ECO:0000313" key="1">
    <source>
        <dbReference type="EMBL" id="MBB4037309.1"/>
    </source>
</evidence>
<organism evidence="1 2">
    <name type="scientific">Dysgonomonas hofstadii</name>
    <dbReference type="NCBI Taxonomy" id="637886"/>
    <lineage>
        <taxon>Bacteria</taxon>
        <taxon>Pseudomonadati</taxon>
        <taxon>Bacteroidota</taxon>
        <taxon>Bacteroidia</taxon>
        <taxon>Bacteroidales</taxon>
        <taxon>Dysgonomonadaceae</taxon>
        <taxon>Dysgonomonas</taxon>
    </lineage>
</organism>
<proteinExistence type="predicted"/>
<gene>
    <name evidence="1" type="ORF">GGR21_003226</name>
</gene>
<name>A0A840CRM1_9BACT</name>
<reference evidence="1 2" key="1">
    <citation type="submission" date="2020-08" db="EMBL/GenBank/DDBJ databases">
        <title>Genomic Encyclopedia of Type Strains, Phase IV (KMG-IV): sequencing the most valuable type-strain genomes for metagenomic binning, comparative biology and taxonomic classification.</title>
        <authorList>
            <person name="Goeker M."/>
        </authorList>
    </citation>
    <scope>NUCLEOTIDE SEQUENCE [LARGE SCALE GENOMIC DNA]</scope>
    <source>
        <strain evidence="1 2">DSM 104969</strain>
    </source>
</reference>